<name>A0ABR1UHS2_9PEZI</name>
<dbReference type="Proteomes" id="UP001480595">
    <property type="component" value="Unassembled WGS sequence"/>
</dbReference>
<feature type="region of interest" description="Disordered" evidence="1">
    <location>
        <begin position="87"/>
        <end position="107"/>
    </location>
</feature>
<proteinExistence type="predicted"/>
<sequence>MPQSLRPSIRGFDSTSGLTKPFWLFSFVHGPEAASIGAARALELAFQVHNAKRGGSDDNSPGTAANGTSVMDSRAAKSTCLAARSSTAGNAANLQGGKDIRDQLDEL</sequence>
<evidence type="ECO:0000256" key="1">
    <source>
        <dbReference type="SAM" id="MobiDB-lite"/>
    </source>
</evidence>
<gene>
    <name evidence="2" type="ORF">PG994_008899</name>
</gene>
<feature type="compositionally biased region" description="Polar residues" evidence="1">
    <location>
        <begin position="57"/>
        <end position="71"/>
    </location>
</feature>
<feature type="compositionally biased region" description="Basic and acidic residues" evidence="1">
    <location>
        <begin position="98"/>
        <end position="107"/>
    </location>
</feature>
<evidence type="ECO:0000313" key="2">
    <source>
        <dbReference type="EMBL" id="KAK8058451.1"/>
    </source>
</evidence>
<accession>A0ABR1UHS2</accession>
<feature type="region of interest" description="Disordered" evidence="1">
    <location>
        <begin position="51"/>
        <end position="72"/>
    </location>
</feature>
<organism evidence="2 3">
    <name type="scientific">Apiospora phragmitis</name>
    <dbReference type="NCBI Taxonomy" id="2905665"/>
    <lineage>
        <taxon>Eukaryota</taxon>
        <taxon>Fungi</taxon>
        <taxon>Dikarya</taxon>
        <taxon>Ascomycota</taxon>
        <taxon>Pezizomycotina</taxon>
        <taxon>Sordariomycetes</taxon>
        <taxon>Xylariomycetidae</taxon>
        <taxon>Amphisphaeriales</taxon>
        <taxon>Apiosporaceae</taxon>
        <taxon>Apiospora</taxon>
    </lineage>
</organism>
<protein>
    <submittedName>
        <fullName evidence="2">Uncharacterized protein</fullName>
    </submittedName>
</protein>
<dbReference type="GeneID" id="92093371"/>
<evidence type="ECO:0000313" key="3">
    <source>
        <dbReference type="Proteomes" id="UP001480595"/>
    </source>
</evidence>
<dbReference type="EMBL" id="JAQQWL010000009">
    <property type="protein sequence ID" value="KAK8058451.1"/>
    <property type="molecule type" value="Genomic_DNA"/>
</dbReference>
<reference evidence="2 3" key="1">
    <citation type="submission" date="2023-01" db="EMBL/GenBank/DDBJ databases">
        <title>Analysis of 21 Apiospora genomes using comparative genomics revels a genus with tremendous synthesis potential of carbohydrate active enzymes and secondary metabolites.</title>
        <authorList>
            <person name="Sorensen T."/>
        </authorList>
    </citation>
    <scope>NUCLEOTIDE SEQUENCE [LARGE SCALE GENOMIC DNA]</scope>
    <source>
        <strain evidence="2 3">CBS 135458</strain>
    </source>
</reference>
<comment type="caution">
    <text evidence="2">The sequence shown here is derived from an EMBL/GenBank/DDBJ whole genome shotgun (WGS) entry which is preliminary data.</text>
</comment>
<dbReference type="RefSeq" id="XP_066713897.1">
    <property type="nucleotide sequence ID" value="XM_066860308.1"/>
</dbReference>
<keyword evidence="3" id="KW-1185">Reference proteome</keyword>